<evidence type="ECO:0000313" key="1">
    <source>
        <dbReference type="EMBL" id="CAH1790993.1"/>
    </source>
</evidence>
<sequence>MNVHSRDCSSCTSKLSLCKLNSSEHTMFIDYLAMENYMDSHMSILRGKLPHPGSEVCRQNREQNKDWDVYCPESITTQQVLFNEYLPAQRVYPDVIILVGSQHETFRRNTRASSRALTWLLDLIDQRVKNTTRVLFLEQTTGNDNLKPNIFQKWTGESRLEAIREDSFKVLSSALKYSSVLYPFYGLASISRDVISWNMDGVHYHNDFYEAMVHLIIGAL</sequence>
<organism evidence="1 2">
    <name type="scientific">Owenia fusiformis</name>
    <name type="common">Polychaete worm</name>
    <dbReference type="NCBI Taxonomy" id="6347"/>
    <lineage>
        <taxon>Eukaryota</taxon>
        <taxon>Metazoa</taxon>
        <taxon>Spiralia</taxon>
        <taxon>Lophotrochozoa</taxon>
        <taxon>Annelida</taxon>
        <taxon>Polychaeta</taxon>
        <taxon>Sedentaria</taxon>
        <taxon>Canalipalpata</taxon>
        <taxon>Sabellida</taxon>
        <taxon>Oweniida</taxon>
        <taxon>Oweniidae</taxon>
        <taxon>Owenia</taxon>
    </lineage>
</organism>
<protein>
    <submittedName>
        <fullName evidence="1">Uncharacterized protein</fullName>
    </submittedName>
</protein>
<gene>
    <name evidence="1" type="ORF">OFUS_LOCUS16139</name>
</gene>
<dbReference type="AlphaFoldDB" id="A0A8J1U3X6"/>
<reference evidence="1" key="1">
    <citation type="submission" date="2022-03" db="EMBL/GenBank/DDBJ databases">
        <authorList>
            <person name="Martin C."/>
        </authorList>
    </citation>
    <scope>NUCLEOTIDE SEQUENCE</scope>
</reference>
<proteinExistence type="predicted"/>
<evidence type="ECO:0000313" key="2">
    <source>
        <dbReference type="Proteomes" id="UP000749559"/>
    </source>
</evidence>
<keyword evidence="2" id="KW-1185">Reference proteome</keyword>
<dbReference type="OrthoDB" id="6326328at2759"/>
<dbReference type="EMBL" id="CAIIXF020000008">
    <property type="protein sequence ID" value="CAH1790993.1"/>
    <property type="molecule type" value="Genomic_DNA"/>
</dbReference>
<accession>A0A8J1U3X6</accession>
<dbReference type="Proteomes" id="UP000749559">
    <property type="component" value="Unassembled WGS sequence"/>
</dbReference>
<comment type="caution">
    <text evidence="1">The sequence shown here is derived from an EMBL/GenBank/DDBJ whole genome shotgun (WGS) entry which is preliminary data.</text>
</comment>
<name>A0A8J1U3X6_OWEFU</name>